<evidence type="ECO:0000256" key="3">
    <source>
        <dbReference type="ARBA" id="ARBA00023002"/>
    </source>
</evidence>
<comment type="caution">
    <text evidence="6">The sequence shown here is derived from an EMBL/GenBank/DDBJ whole genome shotgun (WGS) entry which is preliminary data.</text>
</comment>
<feature type="domain" description="Nitroreductase" evidence="5">
    <location>
        <begin position="42"/>
        <end position="95"/>
    </location>
</feature>
<evidence type="ECO:0000313" key="6">
    <source>
        <dbReference type="EMBL" id="MBO1363502.1"/>
    </source>
</evidence>
<feature type="domain" description="Nitroreductase" evidence="5">
    <location>
        <begin position="101"/>
        <end position="186"/>
    </location>
</feature>
<dbReference type="InterPro" id="IPR050627">
    <property type="entry name" value="Nitroreductase/BluB"/>
</dbReference>
<name>A0ABS3M5Q1_9BACT</name>
<gene>
    <name evidence="6" type="ORF">JHU38_06905</name>
</gene>
<dbReference type="Gene3D" id="3.40.109.10">
    <property type="entry name" value="NADH Oxidase"/>
    <property type="match status" value="1"/>
</dbReference>
<protein>
    <submittedName>
        <fullName evidence="6">Nitroreductase family protein</fullName>
    </submittedName>
</protein>
<keyword evidence="2" id="KW-0288">FMN</keyword>
<evidence type="ECO:0000259" key="5">
    <source>
        <dbReference type="Pfam" id="PF00881"/>
    </source>
</evidence>
<evidence type="ECO:0000313" key="7">
    <source>
        <dbReference type="Proteomes" id="UP000664265"/>
    </source>
</evidence>
<reference evidence="6 7" key="1">
    <citation type="submission" date="2021-01" db="EMBL/GenBank/DDBJ databases">
        <title>Prevotella A2931 sp. nov.</title>
        <authorList>
            <person name="Buhl M."/>
            <person name="Oberhettinger P."/>
        </authorList>
    </citation>
    <scope>NUCLEOTIDE SEQUENCE [LARGE SCALE GENOMIC DNA]</scope>
    <source>
        <strain evidence="6 7">A2931</strain>
    </source>
</reference>
<dbReference type="InterPro" id="IPR000415">
    <property type="entry name" value="Nitroreductase-like"/>
</dbReference>
<sequence>MKSKLLMAALAIALLAVSIQLTSAKSDSRQQTADDAAVYQAILSRTSVRAYTEQAVEKAKVEKMLRAAMAAPSAVNKQPWHFVVINNKNTLGQIARLTPNTGMAAGAPLAIVVCGDMKKALDGEGRDFWVQDVSAATENLLLEAHALGLGAVWTGVYPIKDKVKAIRELLKLPETIVPLTTVVIGYPKEAPRPKDKWKPANISYNTFGGKDVAE</sequence>
<dbReference type="Pfam" id="PF00881">
    <property type="entry name" value="Nitroreductase"/>
    <property type="match status" value="2"/>
</dbReference>
<dbReference type="PANTHER" id="PTHR23026:SF90">
    <property type="entry name" value="IODOTYROSINE DEIODINASE 1"/>
    <property type="match status" value="1"/>
</dbReference>
<evidence type="ECO:0000256" key="2">
    <source>
        <dbReference type="ARBA" id="ARBA00022643"/>
    </source>
</evidence>
<dbReference type="InterPro" id="IPR029479">
    <property type="entry name" value="Nitroreductase"/>
</dbReference>
<dbReference type="EMBL" id="JAERMS010000018">
    <property type="protein sequence ID" value="MBO1363502.1"/>
    <property type="molecule type" value="Genomic_DNA"/>
</dbReference>
<organism evidence="6 7">
    <name type="scientific">Prevotella illustrans</name>
    <dbReference type="NCBI Taxonomy" id="2800387"/>
    <lineage>
        <taxon>Bacteria</taxon>
        <taxon>Pseudomonadati</taxon>
        <taxon>Bacteroidota</taxon>
        <taxon>Bacteroidia</taxon>
        <taxon>Bacteroidales</taxon>
        <taxon>Prevotellaceae</taxon>
        <taxon>Prevotella</taxon>
    </lineage>
</organism>
<proteinExistence type="predicted"/>
<keyword evidence="1" id="KW-0285">Flavoprotein</keyword>
<feature type="signal peptide" evidence="4">
    <location>
        <begin position="1"/>
        <end position="23"/>
    </location>
</feature>
<keyword evidence="4" id="KW-0732">Signal</keyword>
<dbReference type="CDD" id="cd02150">
    <property type="entry name" value="nitroreductase"/>
    <property type="match status" value="1"/>
</dbReference>
<feature type="chain" id="PRO_5045677645" evidence="4">
    <location>
        <begin position="24"/>
        <end position="214"/>
    </location>
</feature>
<dbReference type="Proteomes" id="UP000664265">
    <property type="component" value="Unassembled WGS sequence"/>
</dbReference>
<evidence type="ECO:0000256" key="1">
    <source>
        <dbReference type="ARBA" id="ARBA00022630"/>
    </source>
</evidence>
<dbReference type="SUPFAM" id="SSF55469">
    <property type="entry name" value="FMN-dependent nitroreductase-like"/>
    <property type="match status" value="1"/>
</dbReference>
<keyword evidence="3" id="KW-0560">Oxidoreductase</keyword>
<dbReference type="PANTHER" id="PTHR23026">
    <property type="entry name" value="NADPH NITROREDUCTASE"/>
    <property type="match status" value="1"/>
</dbReference>
<evidence type="ECO:0000256" key="4">
    <source>
        <dbReference type="SAM" id="SignalP"/>
    </source>
</evidence>
<accession>A0ABS3M5Q1</accession>
<dbReference type="RefSeq" id="WP_107581065.1">
    <property type="nucleotide sequence ID" value="NZ_JAERMS010000018.1"/>
</dbReference>
<keyword evidence="7" id="KW-1185">Reference proteome</keyword>